<dbReference type="PANTHER" id="PTHR30413:SF10">
    <property type="entry name" value="CAPSULE POLYSACCHARIDE EXPORT INNER-MEMBRANE PROTEIN CTRC"/>
    <property type="match status" value="1"/>
</dbReference>
<organism evidence="11 12">
    <name type="scientific">Burkholderia territorii</name>
    <dbReference type="NCBI Taxonomy" id="1503055"/>
    <lineage>
        <taxon>Bacteria</taxon>
        <taxon>Pseudomonadati</taxon>
        <taxon>Pseudomonadota</taxon>
        <taxon>Betaproteobacteria</taxon>
        <taxon>Burkholderiales</taxon>
        <taxon>Burkholderiaceae</taxon>
        <taxon>Burkholderia</taxon>
        <taxon>Burkholderia cepacia complex</taxon>
    </lineage>
</organism>
<keyword evidence="8 9" id="KW-0472">Membrane</keyword>
<gene>
    <name evidence="11" type="ORF">WT83_01810</name>
</gene>
<dbReference type="GO" id="GO:0015920">
    <property type="term" value="P:lipopolysaccharide transport"/>
    <property type="evidence" value="ECO:0007669"/>
    <property type="project" value="TreeGrafter"/>
</dbReference>
<dbReference type="Pfam" id="PF01061">
    <property type="entry name" value="ABC2_membrane"/>
    <property type="match status" value="1"/>
</dbReference>
<keyword evidence="6 9" id="KW-1133">Transmembrane helix</keyword>
<evidence type="ECO:0000313" key="12">
    <source>
        <dbReference type="Proteomes" id="UP000068016"/>
    </source>
</evidence>
<reference evidence="11 12" key="1">
    <citation type="submission" date="2015-11" db="EMBL/GenBank/DDBJ databases">
        <title>Expanding the genomic diversity of Burkholderia species for the development of highly accurate diagnostics.</title>
        <authorList>
            <person name="Sahl J."/>
            <person name="Keim P."/>
            <person name="Wagner D."/>
        </authorList>
    </citation>
    <scope>NUCLEOTIDE SEQUENCE [LARGE SCALE GENOMIC DNA]</scope>
    <source>
        <strain evidence="11 12">MSMB793WGS</strain>
    </source>
</reference>
<evidence type="ECO:0000256" key="8">
    <source>
        <dbReference type="ARBA" id="ARBA00023136"/>
    </source>
</evidence>
<name>A0A105DY97_9BURK</name>
<dbReference type="AlphaFoldDB" id="A0A105DY97"/>
<keyword evidence="4 9" id="KW-1003">Cell membrane</keyword>
<feature type="transmembrane region" description="Helical" evidence="9">
    <location>
        <begin position="141"/>
        <end position="166"/>
    </location>
</feature>
<dbReference type="InterPro" id="IPR047817">
    <property type="entry name" value="ABC2_TM_bact-type"/>
</dbReference>
<evidence type="ECO:0000256" key="3">
    <source>
        <dbReference type="ARBA" id="ARBA00022448"/>
    </source>
</evidence>
<dbReference type="PROSITE" id="PS51012">
    <property type="entry name" value="ABC_TM2"/>
    <property type="match status" value="1"/>
</dbReference>
<dbReference type="EMBL" id="LPLZ01000006">
    <property type="protein sequence ID" value="KWN24145.1"/>
    <property type="molecule type" value="Genomic_DNA"/>
</dbReference>
<evidence type="ECO:0000256" key="7">
    <source>
        <dbReference type="ARBA" id="ARBA00023047"/>
    </source>
</evidence>
<dbReference type="RefSeq" id="WP_059868923.1">
    <property type="nucleotide sequence ID" value="NZ_LPBS01000048.1"/>
</dbReference>
<dbReference type="GO" id="GO:0005886">
    <property type="term" value="C:plasma membrane"/>
    <property type="evidence" value="ECO:0007669"/>
    <property type="project" value="UniProtKB-SubCell"/>
</dbReference>
<keyword evidence="7" id="KW-0625">Polysaccharide transport</keyword>
<dbReference type="InterPro" id="IPR013525">
    <property type="entry name" value="ABC2_TM"/>
</dbReference>
<evidence type="ECO:0000259" key="10">
    <source>
        <dbReference type="PROSITE" id="PS51012"/>
    </source>
</evidence>
<feature type="transmembrane region" description="Helical" evidence="9">
    <location>
        <begin position="113"/>
        <end position="135"/>
    </location>
</feature>
<proteinExistence type="inferred from homology"/>
<accession>A0A105DY97</accession>
<comment type="similarity">
    <text evidence="2 9">Belongs to the ABC-2 integral membrane protein family.</text>
</comment>
<evidence type="ECO:0000256" key="2">
    <source>
        <dbReference type="ARBA" id="ARBA00007783"/>
    </source>
</evidence>
<feature type="transmembrane region" description="Helical" evidence="9">
    <location>
        <begin position="227"/>
        <end position="247"/>
    </location>
</feature>
<feature type="transmembrane region" description="Helical" evidence="9">
    <location>
        <begin position="66"/>
        <end position="92"/>
    </location>
</feature>
<feature type="transmembrane region" description="Helical" evidence="9">
    <location>
        <begin position="173"/>
        <end position="192"/>
    </location>
</feature>
<comment type="caution">
    <text evidence="11">The sequence shown here is derived from an EMBL/GenBank/DDBJ whole genome shotgun (WGS) entry which is preliminary data.</text>
</comment>
<keyword evidence="7" id="KW-0762">Sugar transport</keyword>
<feature type="domain" description="ABC transmembrane type-2" evidence="10">
    <location>
        <begin position="35"/>
        <end position="251"/>
    </location>
</feature>
<dbReference type="GO" id="GO:0140359">
    <property type="term" value="F:ABC-type transporter activity"/>
    <property type="evidence" value="ECO:0007669"/>
    <property type="project" value="InterPro"/>
</dbReference>
<dbReference type="Proteomes" id="UP000068016">
    <property type="component" value="Unassembled WGS sequence"/>
</dbReference>
<protein>
    <recommendedName>
        <fullName evidence="9">Transport permease protein</fullName>
    </recommendedName>
</protein>
<evidence type="ECO:0000256" key="1">
    <source>
        <dbReference type="ARBA" id="ARBA00004651"/>
    </source>
</evidence>
<keyword evidence="3 9" id="KW-0813">Transport</keyword>
<sequence length="259" mass="29218">MKNAFDDLIKSLKAYRLWTLLGWLEVRQRYARSRVGPFWLTISMGVMIASIGVVYGSLFGQKMSEYLPFLAISLVMWTMFAQTVSEGSLAYINSGTYIRQAATPKLIYIFQVVWRNLVIFVHNFVIVLALLLIYGSPNWEALPLFIPALILFVLNALWIAMIAGLLSARFRDLPQIIAALIQIAFYVTPIIYRPNALTRFSFIVDFNPLAHLIELVRAPLIGQTPGAVTWSVAIGMAVVGWGVALALTGRYLKRIPYWI</sequence>
<feature type="transmembrane region" description="Helical" evidence="9">
    <location>
        <begin position="37"/>
        <end position="60"/>
    </location>
</feature>
<dbReference type="PANTHER" id="PTHR30413">
    <property type="entry name" value="INNER MEMBRANE TRANSPORT PERMEASE"/>
    <property type="match status" value="1"/>
</dbReference>
<evidence type="ECO:0000256" key="4">
    <source>
        <dbReference type="ARBA" id="ARBA00022475"/>
    </source>
</evidence>
<evidence type="ECO:0000256" key="5">
    <source>
        <dbReference type="ARBA" id="ARBA00022692"/>
    </source>
</evidence>
<evidence type="ECO:0000256" key="9">
    <source>
        <dbReference type="RuleBase" id="RU361157"/>
    </source>
</evidence>
<evidence type="ECO:0000313" key="11">
    <source>
        <dbReference type="EMBL" id="KWN24145.1"/>
    </source>
</evidence>
<dbReference type="GO" id="GO:0015774">
    <property type="term" value="P:polysaccharide transport"/>
    <property type="evidence" value="ECO:0007669"/>
    <property type="project" value="UniProtKB-KW"/>
</dbReference>
<keyword evidence="5 9" id="KW-0812">Transmembrane</keyword>
<evidence type="ECO:0000256" key="6">
    <source>
        <dbReference type="ARBA" id="ARBA00022989"/>
    </source>
</evidence>
<comment type="subcellular location">
    <subcellularLocation>
        <location evidence="9">Cell inner membrane</location>
        <topology evidence="9">Multi-pass membrane protein</topology>
    </subcellularLocation>
    <subcellularLocation>
        <location evidence="1">Cell membrane</location>
        <topology evidence="1">Multi-pass membrane protein</topology>
    </subcellularLocation>
</comment>